<dbReference type="PANTHER" id="PTHR10629:SF52">
    <property type="entry name" value="DNA (CYTOSINE-5)-METHYLTRANSFERASE 1"/>
    <property type="match status" value="1"/>
</dbReference>
<dbReference type="Gene3D" id="3.90.120.10">
    <property type="entry name" value="DNA Methylase, subunit A, domain 2"/>
    <property type="match status" value="1"/>
</dbReference>
<comment type="caution">
    <text evidence="6">The sequence shown here is derived from an EMBL/GenBank/DDBJ whole genome shotgun (WGS) entry which is preliminary data.</text>
</comment>
<name>A0ABS4W9R8_9MICC</name>
<organism evidence="6 7">
    <name type="scientific">Paeniglutamicibacter psychrophenolicus</name>
    <dbReference type="NCBI Taxonomy" id="257454"/>
    <lineage>
        <taxon>Bacteria</taxon>
        <taxon>Bacillati</taxon>
        <taxon>Actinomycetota</taxon>
        <taxon>Actinomycetes</taxon>
        <taxon>Micrococcales</taxon>
        <taxon>Micrococcaceae</taxon>
        <taxon>Paeniglutamicibacter</taxon>
    </lineage>
</organism>
<dbReference type="EMBL" id="JAGIOE010000001">
    <property type="protein sequence ID" value="MBP2372952.1"/>
    <property type="molecule type" value="Genomic_DNA"/>
</dbReference>
<keyword evidence="4" id="KW-0949">S-adenosyl-L-methionine</keyword>
<keyword evidence="2 6" id="KW-0489">Methyltransferase</keyword>
<evidence type="ECO:0000256" key="1">
    <source>
        <dbReference type="ARBA" id="ARBA00011975"/>
    </source>
</evidence>
<dbReference type="InterPro" id="IPR029063">
    <property type="entry name" value="SAM-dependent_MTases_sf"/>
</dbReference>
<dbReference type="EC" id="2.1.1.37" evidence="1"/>
<keyword evidence="5" id="KW-0680">Restriction system</keyword>
<dbReference type="GO" id="GO:0032259">
    <property type="term" value="P:methylation"/>
    <property type="evidence" value="ECO:0007669"/>
    <property type="project" value="UniProtKB-KW"/>
</dbReference>
<keyword evidence="7" id="KW-1185">Reference proteome</keyword>
<dbReference type="GO" id="GO:0008168">
    <property type="term" value="F:methyltransferase activity"/>
    <property type="evidence" value="ECO:0007669"/>
    <property type="project" value="UniProtKB-KW"/>
</dbReference>
<sequence>MQLEKTDFPQGRLTTVRGISGEVTGPFVTTELHIGRRPEAISLARYRAIPANGNRNNLRGRYLCSFSDGSEFIIEKVGKPRNAQGELDPLGTYRLVVDSITTSSSFCVLSYESGSDTDAVSPGGRKKETFRVQIKDDASTRRATIEYLSTKSWDNHDSGAGDVMGRVRAGAPSVTVRTEFFKPEKGRYLHPTENRPITHYEAAKLQGFPDNFRWCGSKTDIAKQIGNAVPVPLGLKIAESIHAYLRPNTV</sequence>
<accession>A0ABS4W9R8</accession>
<evidence type="ECO:0000313" key="7">
    <source>
        <dbReference type="Proteomes" id="UP000766570"/>
    </source>
</evidence>
<keyword evidence="3" id="KW-0808">Transferase</keyword>
<evidence type="ECO:0000313" key="6">
    <source>
        <dbReference type="EMBL" id="MBP2372952.1"/>
    </source>
</evidence>
<dbReference type="RefSeq" id="WP_342592356.1">
    <property type="nucleotide sequence ID" value="NZ_BAAAMI010000019.1"/>
</dbReference>
<dbReference type="SUPFAM" id="SSF53335">
    <property type="entry name" value="S-adenosyl-L-methionine-dependent methyltransferases"/>
    <property type="match status" value="1"/>
</dbReference>
<dbReference type="PANTHER" id="PTHR10629">
    <property type="entry name" value="CYTOSINE-SPECIFIC METHYLTRANSFERASE"/>
    <property type="match status" value="1"/>
</dbReference>
<evidence type="ECO:0000256" key="3">
    <source>
        <dbReference type="ARBA" id="ARBA00022679"/>
    </source>
</evidence>
<dbReference type="InterPro" id="IPR001525">
    <property type="entry name" value="C5_MeTfrase"/>
</dbReference>
<evidence type="ECO:0000256" key="5">
    <source>
        <dbReference type="ARBA" id="ARBA00022747"/>
    </source>
</evidence>
<protein>
    <recommendedName>
        <fullName evidence="1">DNA (cytosine-5-)-methyltransferase</fullName>
        <ecNumber evidence="1">2.1.1.37</ecNumber>
    </recommendedName>
</protein>
<reference evidence="6 7" key="1">
    <citation type="submission" date="2021-03" db="EMBL/GenBank/DDBJ databases">
        <title>Sequencing the genomes of 1000 actinobacteria strains.</title>
        <authorList>
            <person name="Klenk H.-P."/>
        </authorList>
    </citation>
    <scope>NUCLEOTIDE SEQUENCE [LARGE SCALE GENOMIC DNA]</scope>
    <source>
        <strain evidence="6 7">DSM 15454</strain>
    </source>
</reference>
<dbReference type="InterPro" id="IPR031303">
    <property type="entry name" value="C5_meth_CS"/>
</dbReference>
<dbReference type="Pfam" id="PF00145">
    <property type="entry name" value="DNA_methylase"/>
    <property type="match status" value="1"/>
</dbReference>
<gene>
    <name evidence="6" type="ORF">JOF46_000864</name>
</gene>
<dbReference type="InterPro" id="IPR050390">
    <property type="entry name" value="C5-Methyltransferase"/>
</dbReference>
<evidence type="ECO:0000256" key="4">
    <source>
        <dbReference type="ARBA" id="ARBA00022691"/>
    </source>
</evidence>
<dbReference type="Proteomes" id="UP000766570">
    <property type="component" value="Unassembled WGS sequence"/>
</dbReference>
<evidence type="ECO:0000256" key="2">
    <source>
        <dbReference type="ARBA" id="ARBA00022603"/>
    </source>
</evidence>
<proteinExistence type="predicted"/>
<dbReference type="PROSITE" id="PS00095">
    <property type="entry name" value="C5_MTASE_2"/>
    <property type="match status" value="1"/>
</dbReference>